<comment type="subcellular location">
    <subcellularLocation>
        <location evidence="1">Nucleus</location>
    </subcellularLocation>
</comment>
<evidence type="ECO:0000313" key="9">
    <source>
        <dbReference type="Proteomes" id="UP000774326"/>
    </source>
</evidence>
<dbReference type="PANTHER" id="PTHR12801">
    <property type="entry name" value="RNA EXONUCLEASE REXO1 / RECO3 FAMILY MEMBER-RELATED"/>
    <property type="match status" value="1"/>
</dbReference>
<name>A0A9P8QBE5_WICPI</name>
<accession>A0A9P8QBE5</accession>
<evidence type="ECO:0000256" key="5">
    <source>
        <dbReference type="ARBA" id="ARBA00022801"/>
    </source>
</evidence>
<keyword evidence="3" id="KW-0698">rRNA processing</keyword>
<dbReference type="AlphaFoldDB" id="A0A9P8QBE5"/>
<keyword evidence="7" id="KW-0539">Nucleus</keyword>
<reference evidence="8" key="1">
    <citation type="journal article" date="2021" name="Open Biol.">
        <title>Shared evolutionary footprints suggest mitochondrial oxidative damage underlies multiple complex I losses in fungi.</title>
        <authorList>
            <person name="Schikora-Tamarit M.A."/>
            <person name="Marcet-Houben M."/>
            <person name="Nosek J."/>
            <person name="Gabaldon T."/>
        </authorList>
    </citation>
    <scope>NUCLEOTIDE SEQUENCE</scope>
    <source>
        <strain evidence="8">CBS2887</strain>
    </source>
</reference>
<dbReference type="InterPro" id="IPR036397">
    <property type="entry name" value="RNaseH_sf"/>
</dbReference>
<evidence type="ECO:0000256" key="4">
    <source>
        <dbReference type="ARBA" id="ARBA00022722"/>
    </source>
</evidence>
<keyword evidence="4" id="KW-0540">Nuclease</keyword>
<dbReference type="PANTHER" id="PTHR12801:SF115">
    <property type="entry name" value="FI18136P1-RELATED"/>
    <property type="match status" value="1"/>
</dbReference>
<evidence type="ECO:0000256" key="1">
    <source>
        <dbReference type="ARBA" id="ARBA00004123"/>
    </source>
</evidence>
<evidence type="ECO:0000256" key="2">
    <source>
        <dbReference type="ARBA" id="ARBA00006357"/>
    </source>
</evidence>
<evidence type="ECO:0000256" key="6">
    <source>
        <dbReference type="ARBA" id="ARBA00022839"/>
    </source>
</evidence>
<keyword evidence="6" id="KW-0269">Exonuclease</keyword>
<dbReference type="EMBL" id="JAEUBG010000832">
    <property type="protein sequence ID" value="KAH3687472.1"/>
    <property type="molecule type" value="Genomic_DNA"/>
</dbReference>
<evidence type="ECO:0000313" key="8">
    <source>
        <dbReference type="EMBL" id="KAH3687472.1"/>
    </source>
</evidence>
<comment type="similarity">
    <text evidence="2">Belongs to the REXO1/REXO3 family.</text>
</comment>
<sequence>MFKDLKINRDTVTAGHGLENDLCASRLIHHRDVADTAIIFVKVAGAGARNKYALKDLASMYLRRSIQNGAHSGGEDAKVFADLI</sequence>
<evidence type="ECO:0000256" key="3">
    <source>
        <dbReference type="ARBA" id="ARBA00022552"/>
    </source>
</evidence>
<reference evidence="8" key="2">
    <citation type="submission" date="2021-01" db="EMBL/GenBank/DDBJ databases">
        <authorList>
            <person name="Schikora-Tamarit M.A."/>
        </authorList>
    </citation>
    <scope>NUCLEOTIDE SEQUENCE</scope>
    <source>
        <strain evidence="8">CBS2887</strain>
    </source>
</reference>
<dbReference type="InterPro" id="IPR012337">
    <property type="entry name" value="RNaseH-like_sf"/>
</dbReference>
<dbReference type="GO" id="GO:0003676">
    <property type="term" value="F:nucleic acid binding"/>
    <property type="evidence" value="ECO:0007669"/>
    <property type="project" value="InterPro"/>
</dbReference>
<dbReference type="InterPro" id="IPR047021">
    <property type="entry name" value="REXO1/3/4-like"/>
</dbReference>
<comment type="caution">
    <text evidence="8">The sequence shown here is derived from an EMBL/GenBank/DDBJ whole genome shotgun (WGS) entry which is preliminary data.</text>
</comment>
<organism evidence="8 9">
    <name type="scientific">Wickerhamomyces pijperi</name>
    <name type="common">Yeast</name>
    <name type="synonym">Pichia pijperi</name>
    <dbReference type="NCBI Taxonomy" id="599730"/>
    <lineage>
        <taxon>Eukaryota</taxon>
        <taxon>Fungi</taxon>
        <taxon>Dikarya</taxon>
        <taxon>Ascomycota</taxon>
        <taxon>Saccharomycotina</taxon>
        <taxon>Saccharomycetes</taxon>
        <taxon>Phaffomycetales</taxon>
        <taxon>Wickerhamomycetaceae</taxon>
        <taxon>Wickerhamomyces</taxon>
    </lineage>
</organism>
<gene>
    <name evidence="8" type="ORF">WICPIJ_001545</name>
</gene>
<keyword evidence="9" id="KW-1185">Reference proteome</keyword>
<dbReference type="OrthoDB" id="206335at2759"/>
<dbReference type="Proteomes" id="UP000774326">
    <property type="component" value="Unassembled WGS sequence"/>
</dbReference>
<dbReference type="SUPFAM" id="SSF53098">
    <property type="entry name" value="Ribonuclease H-like"/>
    <property type="match status" value="1"/>
</dbReference>
<keyword evidence="5" id="KW-0378">Hydrolase</keyword>
<dbReference type="Gene3D" id="3.30.420.10">
    <property type="entry name" value="Ribonuclease H-like superfamily/Ribonuclease H"/>
    <property type="match status" value="1"/>
</dbReference>
<evidence type="ECO:0000256" key="7">
    <source>
        <dbReference type="ARBA" id="ARBA00023242"/>
    </source>
</evidence>
<evidence type="ECO:0008006" key="10">
    <source>
        <dbReference type="Google" id="ProtNLM"/>
    </source>
</evidence>
<dbReference type="GO" id="GO:0005634">
    <property type="term" value="C:nucleus"/>
    <property type="evidence" value="ECO:0007669"/>
    <property type="project" value="UniProtKB-SubCell"/>
</dbReference>
<dbReference type="GO" id="GO:0004527">
    <property type="term" value="F:exonuclease activity"/>
    <property type="evidence" value="ECO:0007669"/>
    <property type="project" value="UniProtKB-KW"/>
</dbReference>
<dbReference type="GO" id="GO:0006364">
    <property type="term" value="P:rRNA processing"/>
    <property type="evidence" value="ECO:0007669"/>
    <property type="project" value="UniProtKB-KW"/>
</dbReference>
<proteinExistence type="inferred from homology"/>
<protein>
    <recommendedName>
        <fullName evidence="10">Exonuclease domain-containing protein</fullName>
    </recommendedName>
</protein>